<keyword evidence="1" id="KW-0732">Signal</keyword>
<evidence type="ECO:0000256" key="1">
    <source>
        <dbReference type="SAM" id="SignalP"/>
    </source>
</evidence>
<dbReference type="RefSeq" id="WP_006302761.1">
    <property type="nucleotide sequence ID" value="NZ_ACGK02000001.1"/>
</dbReference>
<sequence length="168" mass="18380">MKRIHSMLLKMVSFVIALSTLAFIASPAFADGFQFINVTGTFEAGVGIKEPGVGILSCQKAENGIAVNPDGYQLNNKDGSSTLTNVSYLILPENENPKGKKLHTQLANKIAIPSNKMKDGVYKLYVTDLREDSNGKLFIFKFIVRNPNPVTNIVTINEGGKPYLLLTF</sequence>
<evidence type="ECO:0000313" key="3">
    <source>
        <dbReference type="Proteomes" id="UP000005947"/>
    </source>
</evidence>
<feature type="signal peptide" evidence="1">
    <location>
        <begin position="1"/>
        <end position="30"/>
    </location>
</feature>
<dbReference type="EMBL" id="ACGK02000001">
    <property type="protein sequence ID" value="EGF23633.1"/>
    <property type="molecule type" value="Genomic_DNA"/>
</dbReference>
<protein>
    <submittedName>
        <fullName evidence="2">Uncharacterized protein</fullName>
    </submittedName>
</protein>
<evidence type="ECO:0000313" key="2">
    <source>
        <dbReference type="EMBL" id="EGF23633.1"/>
    </source>
</evidence>
<accession>F1T4I9</accession>
<keyword evidence="3" id="KW-1185">Reference proteome</keyword>
<dbReference type="AlphaFoldDB" id="F1T4I9"/>
<comment type="caution">
    <text evidence="2">The sequence shown here is derived from an EMBL/GenBank/DDBJ whole genome shotgun (WGS) entry which is preliminary data.</text>
</comment>
<gene>
    <name evidence="2" type="ORF">HMPREF0091_10580</name>
</gene>
<reference evidence="2 3" key="1">
    <citation type="submission" date="2011-02" db="EMBL/GenBank/DDBJ databases">
        <authorList>
            <person name="Muzny D."/>
            <person name="Qin X."/>
            <person name="Buhay C."/>
            <person name="Dugan-Rocha S."/>
            <person name="Ding Y."/>
            <person name="Chen G."/>
            <person name="Hawes A."/>
            <person name="Holder M."/>
            <person name="Jhangiani S."/>
            <person name="Johnson A."/>
            <person name="Khan Z."/>
            <person name="Li Z."/>
            <person name="Liu W."/>
            <person name="Liu X."/>
            <person name="Perez L."/>
            <person name="Shen H."/>
            <person name="Wang Q."/>
            <person name="Watt J."/>
            <person name="Xi L."/>
            <person name="Xin Y."/>
            <person name="Zhou J."/>
            <person name="Deng J."/>
            <person name="Jiang H."/>
            <person name="Liu Y."/>
            <person name="Qu J."/>
            <person name="Song X.-Z."/>
            <person name="Zhang L."/>
            <person name="Villasana D."/>
            <person name="Johnson A."/>
            <person name="Liu J."/>
            <person name="Liyanage D."/>
            <person name="Lorensuhewa L."/>
            <person name="Robinson T."/>
            <person name="Song A."/>
            <person name="Song B.-B."/>
            <person name="Dinh H."/>
            <person name="Thornton R."/>
            <person name="Coyle M."/>
            <person name="Francisco L."/>
            <person name="Jackson L."/>
            <person name="Javaid M."/>
            <person name="Korchina V."/>
            <person name="Kovar C."/>
            <person name="Mata R."/>
            <person name="Mathew T."/>
            <person name="Ngo R."/>
            <person name="Nguyen L."/>
            <person name="Nguyen N."/>
            <person name="Okwuonu G."/>
            <person name="Ongeri F."/>
            <person name="Pham C."/>
            <person name="Simmons D."/>
            <person name="Wilczek-Boney K."/>
            <person name="Hale W."/>
            <person name="Jakkamsetti A."/>
            <person name="Pham P."/>
            <person name="Ruth R."/>
            <person name="San Lucas F."/>
            <person name="Warren J."/>
            <person name="Zhang J."/>
            <person name="Zhao Z."/>
            <person name="Zhou C."/>
            <person name="Zhu D."/>
            <person name="Lee S."/>
            <person name="Bess C."/>
            <person name="Blankenburg K."/>
            <person name="Forbes L."/>
            <person name="Fu Q."/>
            <person name="Gubbala S."/>
            <person name="Hirani K."/>
            <person name="Jayaseelan J.C."/>
            <person name="Lara F."/>
            <person name="Munidasa M."/>
            <person name="Palculict T."/>
            <person name="Patil S."/>
            <person name="Pu L.-L."/>
            <person name="Saada N."/>
            <person name="Tang L."/>
            <person name="Weissenberger G."/>
            <person name="Zhu Y."/>
            <person name="Hemphill L."/>
            <person name="Shang Y."/>
            <person name="Youmans B."/>
            <person name="Ayvaz T."/>
            <person name="Ross M."/>
            <person name="Santibanez J."/>
            <person name="Aqrawi P."/>
            <person name="Gross S."/>
            <person name="Joshi V."/>
            <person name="Fowler G."/>
            <person name="Nazareth L."/>
            <person name="Reid J."/>
            <person name="Worley K."/>
            <person name="Petrosino J."/>
            <person name="Highlander S."/>
            <person name="Gibbs R."/>
        </authorList>
    </citation>
    <scope>NUCLEOTIDE SEQUENCE [LARGE SCALE GENOMIC DNA]</scope>
    <source>
        <strain evidence="2 3">DSM 15829</strain>
    </source>
</reference>
<feature type="chain" id="PRO_5003271033" evidence="1">
    <location>
        <begin position="31"/>
        <end position="168"/>
    </location>
</feature>
<organism evidence="2 3">
    <name type="scientific">Fannyhessea vaginae DSM 15829</name>
    <dbReference type="NCBI Taxonomy" id="525256"/>
    <lineage>
        <taxon>Bacteria</taxon>
        <taxon>Bacillati</taxon>
        <taxon>Actinomycetota</taxon>
        <taxon>Coriobacteriia</taxon>
        <taxon>Coriobacteriales</taxon>
        <taxon>Atopobiaceae</taxon>
        <taxon>Fannyhessea</taxon>
    </lineage>
</organism>
<dbReference type="GeneID" id="93210185"/>
<dbReference type="Proteomes" id="UP000005947">
    <property type="component" value="Unassembled WGS sequence"/>
</dbReference>
<name>F1T4I9_9ACTN</name>
<proteinExistence type="predicted"/>